<comment type="caution">
    <text evidence="18">The sequence shown here is derived from an EMBL/GenBank/DDBJ whole genome shotgun (WGS) entry which is preliminary data.</text>
</comment>
<name>A0A835XYD7_9CHLO</name>
<evidence type="ECO:0000256" key="8">
    <source>
        <dbReference type="ARBA" id="ARBA00023002"/>
    </source>
</evidence>
<evidence type="ECO:0000259" key="17">
    <source>
        <dbReference type="PROSITE" id="PS51352"/>
    </source>
</evidence>
<evidence type="ECO:0000256" key="5">
    <source>
        <dbReference type="ARBA" id="ARBA00022640"/>
    </source>
</evidence>
<dbReference type="PANTHER" id="PTHR42801:SF4">
    <property type="entry name" value="AHPC_TSA FAMILY PROTEIN"/>
    <property type="match status" value="1"/>
</dbReference>
<comment type="catalytic activity">
    <reaction evidence="15">
        <text>a hydroperoxide + [thioredoxin]-dithiol = an alcohol + [thioredoxin]-disulfide + H2O</text>
        <dbReference type="Rhea" id="RHEA:62620"/>
        <dbReference type="Rhea" id="RHEA-COMP:10698"/>
        <dbReference type="Rhea" id="RHEA-COMP:10700"/>
        <dbReference type="ChEBI" id="CHEBI:15377"/>
        <dbReference type="ChEBI" id="CHEBI:29950"/>
        <dbReference type="ChEBI" id="CHEBI:30879"/>
        <dbReference type="ChEBI" id="CHEBI:35924"/>
        <dbReference type="ChEBI" id="CHEBI:50058"/>
        <dbReference type="EC" id="1.11.1.24"/>
    </reaction>
</comment>
<evidence type="ECO:0000256" key="7">
    <source>
        <dbReference type="ARBA" id="ARBA00022946"/>
    </source>
</evidence>
<dbReference type="InterPro" id="IPR000866">
    <property type="entry name" value="AhpC/TSA"/>
</dbReference>
<dbReference type="PANTHER" id="PTHR42801">
    <property type="entry name" value="THIOREDOXIN-DEPENDENT PEROXIDE REDUCTASE"/>
    <property type="match status" value="1"/>
</dbReference>
<keyword evidence="3" id="KW-0150">Chloroplast</keyword>
<dbReference type="Pfam" id="PF00578">
    <property type="entry name" value="AhpC-TSA"/>
    <property type="match status" value="1"/>
</dbReference>
<evidence type="ECO:0000256" key="14">
    <source>
        <dbReference type="ARBA" id="ARBA00042163"/>
    </source>
</evidence>
<keyword evidence="11" id="KW-0676">Redox-active center</keyword>
<dbReference type="InterPro" id="IPR050924">
    <property type="entry name" value="Peroxiredoxin_BCP/PrxQ"/>
</dbReference>
<dbReference type="GO" id="GO:0009543">
    <property type="term" value="C:chloroplast thylakoid lumen"/>
    <property type="evidence" value="ECO:0007669"/>
    <property type="project" value="UniProtKB-SubCell"/>
</dbReference>
<proteinExistence type="inferred from homology"/>
<evidence type="ECO:0000256" key="2">
    <source>
        <dbReference type="ARBA" id="ARBA00013017"/>
    </source>
</evidence>
<gene>
    <name evidence="18" type="ORF">HYH03_009178</name>
</gene>
<keyword evidence="5" id="KW-0934">Plastid</keyword>
<evidence type="ECO:0000256" key="12">
    <source>
        <dbReference type="ARBA" id="ARBA00032824"/>
    </source>
</evidence>
<keyword evidence="8" id="KW-0560">Oxidoreductase</keyword>
<evidence type="ECO:0000313" key="18">
    <source>
        <dbReference type="EMBL" id="KAG2492513.1"/>
    </source>
</evidence>
<dbReference type="SUPFAM" id="SSF52833">
    <property type="entry name" value="Thioredoxin-like"/>
    <property type="match status" value="1"/>
</dbReference>
<evidence type="ECO:0000256" key="11">
    <source>
        <dbReference type="ARBA" id="ARBA00023284"/>
    </source>
</evidence>
<accession>A0A835XYD7</accession>
<sequence>MQTLRAPTSSARPSVARAPAARVQPRVAAPRMQRAATVVVKAELKVGDKLDNYSDYFRVLKSSQGGTVTLSGFKGKQPVVLFFYPKAATPGCTKEACRFRDEFSRFTAAGAAVFGISSDSPEENAAFAKANNLQFPLLTDQNALLRKAFGIKGDLMGLLPGRQTYVIDANARCVLSFNDQFNVEAHVDEALKALASSKIAA</sequence>
<dbReference type="GO" id="GO:0008379">
    <property type="term" value="F:thioredoxin peroxidase activity"/>
    <property type="evidence" value="ECO:0007669"/>
    <property type="project" value="TreeGrafter"/>
</dbReference>
<keyword evidence="7" id="KW-0809">Transit peptide</keyword>
<keyword evidence="9" id="KW-0793">Thylakoid</keyword>
<dbReference type="PROSITE" id="PS51352">
    <property type="entry name" value="THIOREDOXIN_2"/>
    <property type="match status" value="1"/>
</dbReference>
<keyword evidence="4" id="KW-0575">Peroxidase</keyword>
<evidence type="ECO:0000256" key="1">
    <source>
        <dbReference type="ARBA" id="ARBA00004456"/>
    </source>
</evidence>
<dbReference type="FunFam" id="3.40.30.10:FF:000122">
    <property type="entry name" value="Peroxiredoxin Q chloroplastic"/>
    <property type="match status" value="1"/>
</dbReference>
<dbReference type="GO" id="GO:0045454">
    <property type="term" value="P:cell redox homeostasis"/>
    <property type="evidence" value="ECO:0007669"/>
    <property type="project" value="TreeGrafter"/>
</dbReference>
<evidence type="ECO:0000256" key="4">
    <source>
        <dbReference type="ARBA" id="ARBA00022559"/>
    </source>
</evidence>
<evidence type="ECO:0000256" key="10">
    <source>
        <dbReference type="ARBA" id="ARBA00023157"/>
    </source>
</evidence>
<dbReference type="EC" id="1.11.1.24" evidence="2"/>
<keyword evidence="6" id="KW-0049">Antioxidant</keyword>
<keyword evidence="10" id="KW-1015">Disulfide bond</keyword>
<evidence type="ECO:0000256" key="6">
    <source>
        <dbReference type="ARBA" id="ARBA00022862"/>
    </source>
</evidence>
<reference evidence="18" key="1">
    <citation type="journal article" date="2020" name="bioRxiv">
        <title>Comparative genomics of Chlamydomonas.</title>
        <authorList>
            <person name="Craig R.J."/>
            <person name="Hasan A.R."/>
            <person name="Ness R.W."/>
            <person name="Keightley P.D."/>
        </authorList>
    </citation>
    <scope>NUCLEOTIDE SEQUENCE</scope>
    <source>
        <strain evidence="18">CCAP 11/70</strain>
    </source>
</reference>
<comment type="similarity">
    <text evidence="13">Belongs to the peroxiredoxin family. BCP/PrxQ subfamily.</text>
</comment>
<keyword evidence="19" id="KW-1185">Reference proteome</keyword>
<evidence type="ECO:0000256" key="3">
    <source>
        <dbReference type="ARBA" id="ARBA00022528"/>
    </source>
</evidence>
<evidence type="ECO:0000313" key="19">
    <source>
        <dbReference type="Proteomes" id="UP000612055"/>
    </source>
</evidence>
<dbReference type="AlphaFoldDB" id="A0A835XYD7"/>
<dbReference type="InterPro" id="IPR013766">
    <property type="entry name" value="Thioredoxin_domain"/>
</dbReference>
<organism evidence="18 19">
    <name type="scientific">Edaphochlamys debaryana</name>
    <dbReference type="NCBI Taxonomy" id="47281"/>
    <lineage>
        <taxon>Eukaryota</taxon>
        <taxon>Viridiplantae</taxon>
        <taxon>Chlorophyta</taxon>
        <taxon>core chlorophytes</taxon>
        <taxon>Chlorophyceae</taxon>
        <taxon>CS clade</taxon>
        <taxon>Chlamydomonadales</taxon>
        <taxon>Chlamydomonadales incertae sedis</taxon>
        <taxon>Edaphochlamys</taxon>
    </lineage>
</organism>
<dbReference type="OrthoDB" id="338622at2759"/>
<evidence type="ECO:0000256" key="9">
    <source>
        <dbReference type="ARBA" id="ARBA00023078"/>
    </source>
</evidence>
<dbReference type="Proteomes" id="UP000612055">
    <property type="component" value="Unassembled WGS sequence"/>
</dbReference>
<protein>
    <recommendedName>
        <fullName evidence="2">thioredoxin-dependent peroxiredoxin</fullName>
        <ecNumber evidence="2">1.11.1.24</ecNumber>
    </recommendedName>
    <alternativeName>
        <fullName evidence="12">Thioredoxin peroxidase</fullName>
    </alternativeName>
    <alternativeName>
        <fullName evidence="14">Thioredoxin-dependent peroxiredoxin Q</fullName>
    </alternativeName>
</protein>
<dbReference type="CDD" id="cd03017">
    <property type="entry name" value="PRX_BCP"/>
    <property type="match status" value="1"/>
</dbReference>
<evidence type="ECO:0000256" key="13">
    <source>
        <dbReference type="ARBA" id="ARBA00038489"/>
    </source>
</evidence>
<evidence type="ECO:0000256" key="15">
    <source>
        <dbReference type="ARBA" id="ARBA00049091"/>
    </source>
</evidence>
<dbReference type="InterPro" id="IPR036249">
    <property type="entry name" value="Thioredoxin-like_sf"/>
</dbReference>
<feature type="domain" description="Thioredoxin" evidence="17">
    <location>
        <begin position="44"/>
        <end position="199"/>
    </location>
</feature>
<dbReference type="Gene3D" id="3.40.30.10">
    <property type="entry name" value="Glutaredoxin"/>
    <property type="match status" value="1"/>
</dbReference>
<feature type="region of interest" description="Disordered" evidence="16">
    <location>
        <begin position="1"/>
        <end position="22"/>
    </location>
</feature>
<dbReference type="GO" id="GO:0034599">
    <property type="term" value="P:cellular response to oxidative stress"/>
    <property type="evidence" value="ECO:0007669"/>
    <property type="project" value="TreeGrafter"/>
</dbReference>
<evidence type="ECO:0000256" key="16">
    <source>
        <dbReference type="SAM" id="MobiDB-lite"/>
    </source>
</evidence>
<dbReference type="EMBL" id="JAEHOE010000044">
    <property type="protein sequence ID" value="KAG2492513.1"/>
    <property type="molecule type" value="Genomic_DNA"/>
</dbReference>
<comment type="subcellular location">
    <subcellularLocation>
        <location evidence="1">Plastid</location>
        <location evidence="1">Chloroplast thylakoid lumen</location>
    </subcellularLocation>
</comment>